<accession>A0A2T3ZNY2</accession>
<keyword evidence="2" id="KW-1185">Reference proteome</keyword>
<evidence type="ECO:0000313" key="2">
    <source>
        <dbReference type="Proteomes" id="UP000240493"/>
    </source>
</evidence>
<sequence length="155" mass="17328">MCLCLHIAMLPYAVTHLYNPLPLFSTHKDANKHAANTALCNSSLASSSPFIPSEIQWIKRCRLCHLPSLQGRWLLTLAGMAMYISLMVHARSLAAKSESHNTQEVLQSGLRNSLRRASLKILSYLLDNAADASIVNPKLFYLFYFSSSYAENNII</sequence>
<evidence type="ECO:0000313" key="1">
    <source>
        <dbReference type="EMBL" id="PTB46521.1"/>
    </source>
</evidence>
<protein>
    <submittedName>
        <fullName evidence="1">Uncharacterized protein</fullName>
    </submittedName>
</protein>
<dbReference type="EMBL" id="KZ679256">
    <property type="protein sequence ID" value="PTB46521.1"/>
    <property type="molecule type" value="Genomic_DNA"/>
</dbReference>
<dbReference type="Proteomes" id="UP000240493">
    <property type="component" value="Unassembled WGS sequence"/>
</dbReference>
<reference evidence="1 2" key="1">
    <citation type="submission" date="2016-07" db="EMBL/GenBank/DDBJ databases">
        <title>Multiple horizontal gene transfer events from other fungi enriched the ability of initially mycotrophic Trichoderma (Ascomycota) to feed on dead plant biomass.</title>
        <authorList>
            <consortium name="DOE Joint Genome Institute"/>
            <person name="Aerts A."/>
            <person name="Atanasova L."/>
            <person name="Chenthamara K."/>
            <person name="Zhang J."/>
            <person name="Grujic M."/>
            <person name="Henrissat B."/>
            <person name="Kuo A."/>
            <person name="Salamov A."/>
            <person name="Lipzen A."/>
            <person name="Labutti K."/>
            <person name="Barry K."/>
            <person name="Miao Y."/>
            <person name="Rahimi M.J."/>
            <person name="Shen Q."/>
            <person name="Grigoriev I.V."/>
            <person name="Kubicek C.P."/>
            <person name="Druzhinina I.S."/>
        </authorList>
    </citation>
    <scope>NUCLEOTIDE SEQUENCE [LARGE SCALE GENOMIC DNA]</scope>
    <source>
        <strain evidence="1 2">CBS 433.97</strain>
    </source>
</reference>
<name>A0A2T3ZNY2_TRIA4</name>
<gene>
    <name evidence="1" type="ORF">M441DRAFT_218728</name>
</gene>
<proteinExistence type="predicted"/>
<dbReference type="AlphaFoldDB" id="A0A2T3ZNY2"/>
<organism evidence="1 2">
    <name type="scientific">Trichoderma asperellum (strain ATCC 204424 / CBS 433.97 / NBRC 101777)</name>
    <dbReference type="NCBI Taxonomy" id="1042311"/>
    <lineage>
        <taxon>Eukaryota</taxon>
        <taxon>Fungi</taxon>
        <taxon>Dikarya</taxon>
        <taxon>Ascomycota</taxon>
        <taxon>Pezizomycotina</taxon>
        <taxon>Sordariomycetes</taxon>
        <taxon>Hypocreomycetidae</taxon>
        <taxon>Hypocreales</taxon>
        <taxon>Hypocreaceae</taxon>
        <taxon>Trichoderma</taxon>
    </lineage>
</organism>